<dbReference type="PANTHER" id="PTHR35038">
    <property type="entry name" value="DISSIMILATORY SULFITE REDUCTASE SIRA"/>
    <property type="match status" value="1"/>
</dbReference>
<feature type="domain" description="Doubled CXXCH motif" evidence="4">
    <location>
        <begin position="309"/>
        <end position="335"/>
    </location>
</feature>
<evidence type="ECO:0000259" key="4">
    <source>
        <dbReference type="Pfam" id="PF09699"/>
    </source>
</evidence>
<dbReference type="SUPFAM" id="SSF48452">
    <property type="entry name" value="TPR-like"/>
    <property type="match status" value="1"/>
</dbReference>
<dbReference type="Pfam" id="PF09699">
    <property type="entry name" value="Paired_CXXCH_1"/>
    <property type="match status" value="1"/>
</dbReference>
<feature type="signal peptide" evidence="3">
    <location>
        <begin position="1"/>
        <end position="22"/>
    </location>
</feature>
<protein>
    <submittedName>
        <fullName evidence="5">Doubled CXXCH domain-containing protein</fullName>
    </submittedName>
</protein>
<dbReference type="InterPro" id="IPR051829">
    <property type="entry name" value="Multiheme_Cytochr_ET"/>
</dbReference>
<dbReference type="InterPro" id="IPR011990">
    <property type="entry name" value="TPR-like_helical_dom_sf"/>
</dbReference>
<organism evidence="5 6">
    <name type="scientific">Marinobacterium sediminicola</name>
    <dbReference type="NCBI Taxonomy" id="518898"/>
    <lineage>
        <taxon>Bacteria</taxon>
        <taxon>Pseudomonadati</taxon>
        <taxon>Pseudomonadota</taxon>
        <taxon>Gammaproteobacteria</taxon>
        <taxon>Oceanospirillales</taxon>
        <taxon>Oceanospirillaceae</taxon>
        <taxon>Marinobacterium</taxon>
    </lineage>
</organism>
<dbReference type="InterPro" id="IPR036280">
    <property type="entry name" value="Multihaem_cyt_sf"/>
</dbReference>
<gene>
    <name evidence="5" type="ORF">SAMN04487964_104118</name>
</gene>
<dbReference type="InterPro" id="IPR010177">
    <property type="entry name" value="Paired_CXXCH_1"/>
</dbReference>
<evidence type="ECO:0000313" key="5">
    <source>
        <dbReference type="EMBL" id="SMR73456.1"/>
    </source>
</evidence>
<comment type="caution">
    <text evidence="5">The sequence shown here is derived from an EMBL/GenBank/DDBJ whole genome shotgun (WGS) entry which is preliminary data.</text>
</comment>
<dbReference type="Proteomes" id="UP001159257">
    <property type="component" value="Unassembled WGS sequence"/>
</dbReference>
<dbReference type="Gene3D" id="1.25.40.10">
    <property type="entry name" value="Tetratricopeptide repeat domain"/>
    <property type="match status" value="1"/>
</dbReference>
<evidence type="ECO:0000256" key="3">
    <source>
        <dbReference type="SAM" id="SignalP"/>
    </source>
</evidence>
<keyword evidence="6" id="KW-1185">Reference proteome</keyword>
<dbReference type="Gene3D" id="1.10.1130.10">
    <property type="entry name" value="Flavocytochrome C3, Chain A"/>
    <property type="match status" value="2"/>
</dbReference>
<accession>A0ABY1RYS3</accession>
<dbReference type="PANTHER" id="PTHR35038:SF8">
    <property type="entry name" value="C-TYPE POLYHEME CYTOCHROME OMCC"/>
    <property type="match status" value="1"/>
</dbReference>
<dbReference type="RefSeq" id="WP_239039641.1">
    <property type="nucleotide sequence ID" value="NZ_BAAAEY010000001.1"/>
</dbReference>
<evidence type="ECO:0000313" key="6">
    <source>
        <dbReference type="Proteomes" id="UP001159257"/>
    </source>
</evidence>
<name>A0ABY1RYS3_9GAMM</name>
<evidence type="ECO:0000256" key="2">
    <source>
        <dbReference type="SAM" id="MobiDB-lite"/>
    </source>
</evidence>
<dbReference type="EMBL" id="FXWV01000004">
    <property type="protein sequence ID" value="SMR73456.1"/>
    <property type="molecule type" value="Genomic_DNA"/>
</dbReference>
<proteinExistence type="predicted"/>
<reference evidence="5 6" key="1">
    <citation type="submission" date="2017-05" db="EMBL/GenBank/DDBJ databases">
        <authorList>
            <person name="Varghese N."/>
            <person name="Submissions S."/>
        </authorList>
    </citation>
    <scope>NUCLEOTIDE SEQUENCE [LARGE SCALE GENOMIC DNA]</scope>
    <source>
        <strain evidence="5 6">CGMCC 1.7287</strain>
    </source>
</reference>
<keyword evidence="1 3" id="KW-0732">Signal</keyword>
<feature type="chain" id="PRO_5045345433" evidence="3">
    <location>
        <begin position="23"/>
        <end position="691"/>
    </location>
</feature>
<sequence>MISGYKPLLLLLGYLLVSLVHAEESTLCIQCHAKETAQWQQSQHSVSMQVATAETILGNFVQGHFTDEGLKADFFSEDGVYKIKLTEADDSQIWQVKYAFGIYPLQQYLIDTGDGKLQALNIAWDTRDAEEGGQRWFRLDDPDHQSPGSSLHWRGVYQNWNSMCADCHSTGLIKGYQPDTGRFSTRFDQISVSCSACHSRAQAHAAAAEQGKSLPAGEDLAPKGSWVPGTRDRKPQHVGPESSAAQIETCGRCHSLRTRLSVQPNGRMHDQYALTRLHAPLYFNDGRVRDEVFVLGSFLQSKMHRAGVVCTNCHNPHTAKPILKGNQLCSQCHQSSVFDSADHHQHEEGGPGSQCVDCHMPERTYMQVDPRREHNFTTPNPRAAQRAESPDPCLACHQDADRQWSINQVQRLWPEHVERSEWLDVQQAELPAMVAFLEDGRQADLHRATLLEQQGARLSAAAPNVILQHLQSPKSLLRTSAWKTAATLEPTLLVPYAAFGLGDSSLSVRLSAFETLQGMNALPRDVGDVREEYEAYLDLQADRPSGRTLRARYAMWQGQIDSAERDLRRAIEMDDAYVPAFVLLSDILRGQRRFEEAVILLGNGLEALPGNATLLHVRGLARLQQKQLPEALGDLKAAWSGARDNPDFGYRYGLALYHTGHKQQARIVFSELQQAFPEYAARAGLSALMRN</sequence>
<dbReference type="SUPFAM" id="SSF48695">
    <property type="entry name" value="Multiheme cytochromes"/>
    <property type="match status" value="1"/>
</dbReference>
<evidence type="ECO:0000256" key="1">
    <source>
        <dbReference type="ARBA" id="ARBA00022729"/>
    </source>
</evidence>
<feature type="region of interest" description="Disordered" evidence="2">
    <location>
        <begin position="208"/>
        <end position="244"/>
    </location>
</feature>